<dbReference type="SMART" id="SM00005">
    <property type="entry name" value="DEATH"/>
    <property type="match status" value="1"/>
</dbReference>
<feature type="transmembrane region" description="Helical" evidence="1">
    <location>
        <begin position="128"/>
        <end position="152"/>
    </location>
</feature>
<organism evidence="3 4">
    <name type="scientific">Patella caerulea</name>
    <name type="common">Rayed Mediterranean limpet</name>
    <dbReference type="NCBI Taxonomy" id="87958"/>
    <lineage>
        <taxon>Eukaryota</taxon>
        <taxon>Metazoa</taxon>
        <taxon>Spiralia</taxon>
        <taxon>Lophotrochozoa</taxon>
        <taxon>Mollusca</taxon>
        <taxon>Gastropoda</taxon>
        <taxon>Patellogastropoda</taxon>
        <taxon>Patelloidea</taxon>
        <taxon>Patellidae</taxon>
        <taxon>Patella</taxon>
    </lineage>
</organism>
<gene>
    <name evidence="3" type="ORF">SNE40_011410</name>
</gene>
<feature type="domain" description="Death" evidence="2">
    <location>
        <begin position="954"/>
        <end position="1025"/>
    </location>
</feature>
<keyword evidence="1" id="KW-0812">Transmembrane</keyword>
<dbReference type="PANTHER" id="PTHR47679:SF2">
    <property type="entry name" value="C-TERMINAL OF ROC (COR) DOMAIN-CONTAINING PROTEIN"/>
    <property type="match status" value="1"/>
</dbReference>
<dbReference type="InterPro" id="IPR011029">
    <property type="entry name" value="DEATH-like_dom_sf"/>
</dbReference>
<feature type="transmembrane region" description="Helical" evidence="1">
    <location>
        <begin position="387"/>
        <end position="406"/>
    </location>
</feature>
<dbReference type="InterPro" id="IPR000488">
    <property type="entry name" value="Death_dom"/>
</dbReference>
<sequence>MQEAEQKAIYQMSITPGVGFITGPEGEKAVKDVINQDKDCSYRLILNIVGKERQGKTSLRKLLSNDMFDENEESTVGVDHELVDTVGLQPDPSRLWSKLDIRAANSNEYDDILGKHLMIRLGKVKYRTLNSVFAPVIVCARIGLITWITFAIYSNCIVSETLQYWPWFGILLCFMFTFLIPFLGIADGTGIGVGIRHYVILIDAWFRWDLASWCLADDSLVYIGLSVVAVLFLFLVLESVESVALGQSMGIGIACCFCLCCPPSSDLYVASNPLQSPEIHLFILGCLIGLYLYSNCNYIIMTILIVVLAILFHTQTKYCICLTVSIAIGALHNHGIMVGQNLYCLLDTQLKTICSSRRSRRFVRHLIGIVLGLIHTRMFGWEFSPDIAKVFIVIVVVMLVEMFSYLKSVQRSKQDAGTINHPSKVIGARTRSPRLKLLVRDFAGHPLYYTAHHLYMTGQCVYLLVFSLVEASEDFQMVLQDILRWLRSIQLHSHYPQTRVFLVGTHRDDIRINKSAKAEIKEQLKRSVHRIYHNIIVWNDDDTPLFPVENSSRCPTDKDHKNLKDKIIKQTTDIILQEKFPVKFFFFFTIIEHYRKEQIFSEYFQNVYRLCKDMKLMLATESEFEEMLIFFHKMGEIMFRRNDNELKMLIIFDPRSLLNIVSYIINVPKMSERPPHLVDDWSILEERGICSAALFKHVFEQHCPTGIAMESAIAALSRFHLICKLNTSFIIPSSLPEELPYPEKCWSVHKKDIMVYIKCLPHFPQELFLHLLCACAEFDCSAREGNANMSRRKAIFTYDNQLCYQLEIFEDDKHGYLKIVLRGDALGNGFTVLLMIWQCLNNIVKQDFKMCKLMMGYLCPCTSPHEDGSKETHLLTIANNSEELESIPDKSNFWCCGRKVNIAFGQMHVISREDDPVLETKKTSVTDVKIKDRLLMEVPNHVYKTICDYLNPPNPLGHDWTMLAGLLDLTVRDVEMINFKNSNNPCSAVLTTWCNRQPDTKMVDLLKLLEKMERFDVVGAIENEEFL</sequence>
<dbReference type="InterPro" id="IPR027417">
    <property type="entry name" value="P-loop_NTPase"/>
</dbReference>
<reference evidence="3 4" key="1">
    <citation type="submission" date="2024-01" db="EMBL/GenBank/DDBJ databases">
        <title>The genome of the rayed Mediterranean limpet Patella caerulea (Linnaeus, 1758).</title>
        <authorList>
            <person name="Anh-Thu Weber A."/>
            <person name="Halstead-Nussloch G."/>
        </authorList>
    </citation>
    <scope>NUCLEOTIDE SEQUENCE [LARGE SCALE GENOMIC DNA]</scope>
    <source>
        <strain evidence="3">AATW-2023a</strain>
        <tissue evidence="3">Whole specimen</tissue>
    </source>
</reference>
<proteinExistence type="predicted"/>
<feature type="transmembrane region" description="Helical" evidence="1">
    <location>
        <begin position="220"/>
        <end position="237"/>
    </location>
</feature>
<evidence type="ECO:0000259" key="2">
    <source>
        <dbReference type="PROSITE" id="PS50017"/>
    </source>
</evidence>
<dbReference type="AlphaFoldDB" id="A0AAN8JN28"/>
<accession>A0AAN8JN28</accession>
<dbReference type="EMBL" id="JAZGQO010000008">
    <property type="protein sequence ID" value="KAK6178938.1"/>
    <property type="molecule type" value="Genomic_DNA"/>
</dbReference>
<keyword evidence="1" id="KW-1133">Transmembrane helix</keyword>
<dbReference type="GO" id="GO:0007165">
    <property type="term" value="P:signal transduction"/>
    <property type="evidence" value="ECO:0007669"/>
    <property type="project" value="InterPro"/>
</dbReference>
<comment type="caution">
    <text evidence="3">The sequence shown here is derived from an EMBL/GenBank/DDBJ whole genome shotgun (WGS) entry which is preliminary data.</text>
</comment>
<dbReference type="Pfam" id="PF00531">
    <property type="entry name" value="Death"/>
    <property type="match status" value="1"/>
</dbReference>
<dbReference type="Gene3D" id="1.10.533.10">
    <property type="entry name" value="Death Domain, Fas"/>
    <property type="match status" value="1"/>
</dbReference>
<dbReference type="PANTHER" id="PTHR47679">
    <property type="entry name" value="PROTEIN TORNADO 1"/>
    <property type="match status" value="1"/>
</dbReference>
<evidence type="ECO:0000313" key="3">
    <source>
        <dbReference type="EMBL" id="KAK6178938.1"/>
    </source>
</evidence>
<keyword evidence="4" id="KW-1185">Reference proteome</keyword>
<keyword evidence="1" id="KW-0472">Membrane</keyword>
<name>A0AAN8JN28_PATCE</name>
<feature type="transmembrane region" description="Helical" evidence="1">
    <location>
        <begin position="281"/>
        <end position="312"/>
    </location>
</feature>
<dbReference type="Gene3D" id="3.40.50.300">
    <property type="entry name" value="P-loop containing nucleotide triphosphate hydrolases"/>
    <property type="match status" value="1"/>
</dbReference>
<dbReference type="SUPFAM" id="SSF47986">
    <property type="entry name" value="DEATH domain"/>
    <property type="match status" value="1"/>
</dbReference>
<evidence type="ECO:0000313" key="4">
    <source>
        <dbReference type="Proteomes" id="UP001347796"/>
    </source>
</evidence>
<evidence type="ECO:0000256" key="1">
    <source>
        <dbReference type="SAM" id="Phobius"/>
    </source>
</evidence>
<protein>
    <recommendedName>
        <fullName evidence="2">Death domain-containing protein</fullName>
    </recommendedName>
</protein>
<dbReference type="PROSITE" id="PS50017">
    <property type="entry name" value="DEATH_DOMAIN"/>
    <property type="match status" value="1"/>
</dbReference>
<dbReference type="SUPFAM" id="SSF52540">
    <property type="entry name" value="P-loop containing nucleoside triphosphate hydrolases"/>
    <property type="match status" value="1"/>
</dbReference>
<feature type="transmembrane region" description="Helical" evidence="1">
    <location>
        <begin position="362"/>
        <end position="381"/>
    </location>
</feature>
<dbReference type="Proteomes" id="UP001347796">
    <property type="component" value="Unassembled WGS sequence"/>
</dbReference>
<feature type="transmembrane region" description="Helical" evidence="1">
    <location>
        <begin position="164"/>
        <end position="183"/>
    </location>
</feature>